<dbReference type="GO" id="GO:0016020">
    <property type="term" value="C:membrane"/>
    <property type="evidence" value="ECO:0007669"/>
    <property type="project" value="UniProtKB-SubCell"/>
</dbReference>
<dbReference type="InterPro" id="IPR004813">
    <property type="entry name" value="OPT"/>
</dbReference>
<dbReference type="Pfam" id="PF03169">
    <property type="entry name" value="OPT"/>
    <property type="match status" value="1"/>
</dbReference>
<feature type="transmembrane region" description="Helical" evidence="9">
    <location>
        <begin position="162"/>
        <end position="183"/>
    </location>
</feature>
<keyword evidence="6" id="KW-0653">Protein transport</keyword>
<name>A0A3E2H2R6_SCYLI</name>
<keyword evidence="7 9" id="KW-1133">Transmembrane helix</keyword>
<keyword evidence="4 9" id="KW-0812">Transmembrane</keyword>
<keyword evidence="3" id="KW-0813">Transport</keyword>
<evidence type="ECO:0000256" key="2">
    <source>
        <dbReference type="ARBA" id="ARBA00008807"/>
    </source>
</evidence>
<gene>
    <name evidence="10" type="ORF">B7463_g8662</name>
</gene>
<feature type="transmembrane region" description="Helical" evidence="9">
    <location>
        <begin position="114"/>
        <end position="135"/>
    </location>
</feature>
<feature type="transmembrane region" description="Helical" evidence="9">
    <location>
        <begin position="298"/>
        <end position="319"/>
    </location>
</feature>
<protein>
    <recommendedName>
        <fullName evidence="12">OPT family small oligopeptide transporter</fullName>
    </recommendedName>
</protein>
<feature type="transmembrane region" description="Helical" evidence="9">
    <location>
        <begin position="221"/>
        <end position="241"/>
    </location>
</feature>
<feature type="transmembrane region" description="Helical" evidence="9">
    <location>
        <begin position="406"/>
        <end position="427"/>
    </location>
</feature>
<dbReference type="Proteomes" id="UP000258309">
    <property type="component" value="Unassembled WGS sequence"/>
</dbReference>
<comment type="caution">
    <text evidence="10">The sequence shown here is derived from an EMBL/GenBank/DDBJ whole genome shotgun (WGS) entry which is preliminary data.</text>
</comment>
<accession>A0A3E2H2R6</accession>
<reference evidence="10 11" key="1">
    <citation type="submission" date="2018-05" db="EMBL/GenBank/DDBJ databases">
        <title>Draft genome sequence of Scytalidium lignicola DSM 105466, a ubiquitous saprotrophic fungus.</title>
        <authorList>
            <person name="Buettner E."/>
            <person name="Gebauer A.M."/>
            <person name="Hofrichter M."/>
            <person name="Liers C."/>
            <person name="Kellner H."/>
        </authorList>
    </citation>
    <scope>NUCLEOTIDE SEQUENCE [LARGE SCALE GENOMIC DNA]</scope>
    <source>
        <strain evidence="10 11">DSM 105466</strain>
    </source>
</reference>
<evidence type="ECO:0000256" key="4">
    <source>
        <dbReference type="ARBA" id="ARBA00022692"/>
    </source>
</evidence>
<keyword evidence="11" id="KW-1185">Reference proteome</keyword>
<keyword evidence="5" id="KW-0571">Peptide transport</keyword>
<evidence type="ECO:0000256" key="7">
    <source>
        <dbReference type="ARBA" id="ARBA00022989"/>
    </source>
</evidence>
<organism evidence="10 11">
    <name type="scientific">Scytalidium lignicola</name>
    <name type="common">Hyphomycete</name>
    <dbReference type="NCBI Taxonomy" id="5539"/>
    <lineage>
        <taxon>Eukaryota</taxon>
        <taxon>Fungi</taxon>
        <taxon>Dikarya</taxon>
        <taxon>Ascomycota</taxon>
        <taxon>Pezizomycotina</taxon>
        <taxon>Leotiomycetes</taxon>
        <taxon>Leotiomycetes incertae sedis</taxon>
        <taxon>Scytalidium</taxon>
    </lineage>
</organism>
<feature type="transmembrane region" description="Helical" evidence="9">
    <location>
        <begin position="459"/>
        <end position="480"/>
    </location>
</feature>
<dbReference type="NCBIfam" id="TIGR00728">
    <property type="entry name" value="OPT_sfam"/>
    <property type="match status" value="2"/>
</dbReference>
<feature type="transmembrane region" description="Helical" evidence="9">
    <location>
        <begin position="685"/>
        <end position="709"/>
    </location>
</feature>
<dbReference type="InterPro" id="IPR004648">
    <property type="entry name" value="Oligpept_transpt"/>
</dbReference>
<evidence type="ECO:0000313" key="10">
    <source>
        <dbReference type="EMBL" id="RFU27680.1"/>
    </source>
</evidence>
<proteinExistence type="inferred from homology"/>
<evidence type="ECO:0000256" key="3">
    <source>
        <dbReference type="ARBA" id="ARBA00022448"/>
    </source>
</evidence>
<dbReference type="GO" id="GO:0015031">
    <property type="term" value="P:protein transport"/>
    <property type="evidence" value="ECO:0007669"/>
    <property type="project" value="UniProtKB-KW"/>
</dbReference>
<evidence type="ECO:0000256" key="6">
    <source>
        <dbReference type="ARBA" id="ARBA00022927"/>
    </source>
</evidence>
<feature type="transmembrane region" description="Helical" evidence="9">
    <location>
        <begin position="195"/>
        <end position="215"/>
    </location>
</feature>
<feature type="transmembrane region" description="Helical" evidence="9">
    <location>
        <begin position="610"/>
        <end position="628"/>
    </location>
</feature>
<dbReference type="OrthoDB" id="9986677at2759"/>
<evidence type="ECO:0000313" key="11">
    <source>
        <dbReference type="Proteomes" id="UP000258309"/>
    </source>
</evidence>
<evidence type="ECO:0000256" key="9">
    <source>
        <dbReference type="SAM" id="Phobius"/>
    </source>
</evidence>
<dbReference type="EMBL" id="NCSJ02000195">
    <property type="protein sequence ID" value="RFU27680.1"/>
    <property type="molecule type" value="Genomic_DNA"/>
</dbReference>
<feature type="transmembrane region" description="Helical" evidence="9">
    <location>
        <begin position="331"/>
        <end position="352"/>
    </location>
</feature>
<feature type="transmembrane region" description="Helical" evidence="9">
    <location>
        <begin position="539"/>
        <end position="557"/>
    </location>
</feature>
<feature type="transmembrane region" description="Helical" evidence="9">
    <location>
        <begin position="500"/>
        <end position="519"/>
    </location>
</feature>
<evidence type="ECO:0008006" key="12">
    <source>
        <dbReference type="Google" id="ProtNLM"/>
    </source>
</evidence>
<keyword evidence="8 9" id="KW-0472">Membrane</keyword>
<dbReference type="AlphaFoldDB" id="A0A3E2H2R6"/>
<feature type="transmembrane region" description="Helical" evidence="9">
    <location>
        <begin position="75"/>
        <end position="93"/>
    </location>
</feature>
<feature type="non-terminal residue" evidence="10">
    <location>
        <position position="1"/>
    </location>
</feature>
<comment type="subcellular location">
    <subcellularLocation>
        <location evidence="1">Membrane</location>
        <topology evidence="1">Multi-pass membrane protein</topology>
    </subcellularLocation>
</comment>
<evidence type="ECO:0000256" key="8">
    <source>
        <dbReference type="ARBA" id="ARBA00023136"/>
    </source>
</evidence>
<evidence type="ECO:0000256" key="5">
    <source>
        <dbReference type="ARBA" id="ARBA00022856"/>
    </source>
</evidence>
<evidence type="ECO:0000256" key="1">
    <source>
        <dbReference type="ARBA" id="ARBA00004141"/>
    </source>
</evidence>
<comment type="similarity">
    <text evidence="2">Belongs to the oligopeptide OPT transporter family.</text>
</comment>
<dbReference type="GO" id="GO:0035673">
    <property type="term" value="F:oligopeptide transmembrane transporter activity"/>
    <property type="evidence" value="ECO:0007669"/>
    <property type="project" value="InterPro"/>
</dbReference>
<sequence length="766" mass="86365">MFLNGSTAIGELEPITGELESIAEGLTVIQGDGAGVTLRIRCVRGVGGSRSSGGFKTFFIRRLARGLGAERNMSYGSQFVDLVLYINLLWYALQKGVHGARIREKQATLGYDSISISAVVVQLLVYPIGCLWAKVVPIKVFNTFGIRWTFNPGPFTIKEHTVIVLMANVSIGYAYSTDALIALKAKPYYNMEMGWGFQLIFTLSSQLIGIGLVGLCRRFLVWPAAMIWPLQFSNTSLFYALHDRTKSDSSQTNGWQISRYRYFIYVALASFAWYWSIMARPIGIQFRIKPNNVILNQLFGGFTGLSLIPITFDWTYISSYLNDPLLAPPHALVNTLIGLMVFFIIPTIGIAYSGTLYSDYLPLNTSTTYDNTQSTYNVSRILGPNFTFDLNKYKSYSPMFLAPTFALNYGLGFAALIASIVHVALFHRHEIWRQLKKAKDENPDIHMKLMAKYTECPDWWYGVLFVCSMAIGLGTCLGFDSQLPSLNVLSPFIGGYMIPGRPIAIMVFKVYSTIVLGQAQTYAGDMKMAHYMKIPPRTVFSYLRVATIWASFVQIAVMNWTLGSIKDICTPNQPNHFTCPNGRTFFSNSITWGVIGPKRMLGSNSIYQDFQWFWLIGAMLPVLFYILVRIFPRYRIRYLNAPVMLGAMGWLPPATPLNFFTWSGVGLLFNYYIRRHWSGWWHHYNYLTAASLDSSLIISTIIIFLAIVLPNATVPQWWGNVTVFETPVCIRLPETIQKADFAIQDYTYGAIRKTVAPGETFGPSTW</sequence>
<feature type="transmembrane region" description="Helical" evidence="9">
    <location>
        <begin position="262"/>
        <end position="278"/>
    </location>
</feature>
<dbReference type="PANTHER" id="PTHR22601">
    <property type="entry name" value="ISP4 LIKE PROTEIN"/>
    <property type="match status" value="1"/>
</dbReference>
<feature type="non-terminal residue" evidence="10">
    <location>
        <position position="766"/>
    </location>
</feature>